<organism evidence="1 2">
    <name type="scientific">Saccharopolyspora rosea</name>
    <dbReference type="NCBI Taxonomy" id="524884"/>
    <lineage>
        <taxon>Bacteria</taxon>
        <taxon>Bacillati</taxon>
        <taxon>Actinomycetota</taxon>
        <taxon>Actinomycetes</taxon>
        <taxon>Pseudonocardiales</taxon>
        <taxon>Pseudonocardiaceae</taxon>
        <taxon>Saccharopolyspora</taxon>
    </lineage>
</organism>
<comment type="caution">
    <text evidence="1">The sequence shown here is derived from an EMBL/GenBank/DDBJ whole genome shotgun (WGS) entry which is preliminary data.</text>
</comment>
<proteinExistence type="predicted"/>
<dbReference type="RefSeq" id="WP_263251229.1">
    <property type="nucleotide sequence ID" value="NZ_BAABLT010000015.1"/>
</dbReference>
<gene>
    <name evidence="1" type="ORF">ACFQ16_06265</name>
</gene>
<dbReference type="Proteomes" id="UP001597018">
    <property type="component" value="Unassembled WGS sequence"/>
</dbReference>
<evidence type="ECO:0000313" key="2">
    <source>
        <dbReference type="Proteomes" id="UP001597018"/>
    </source>
</evidence>
<dbReference type="InterPro" id="IPR010281">
    <property type="entry name" value="DUF885"/>
</dbReference>
<name>A0ABW3FQL7_9PSEU</name>
<accession>A0ABW3FQL7</accession>
<protein>
    <submittedName>
        <fullName evidence="1">DUF885 domain-containing protein</fullName>
    </submittedName>
</protein>
<dbReference type="PANTHER" id="PTHR33361:SF2">
    <property type="entry name" value="DUF885 DOMAIN-CONTAINING PROTEIN"/>
    <property type="match status" value="1"/>
</dbReference>
<dbReference type="Pfam" id="PF05960">
    <property type="entry name" value="DUF885"/>
    <property type="match status" value="1"/>
</dbReference>
<evidence type="ECO:0000313" key="1">
    <source>
        <dbReference type="EMBL" id="MFD0919340.1"/>
    </source>
</evidence>
<sequence length="559" mass="61919">MCLVTTPTLLADELLELCCDADPVRATLQGVRDRDDRLPDVRAQAEAALRDRGEDIRVRAMGLDTSRADLEDRLTVAVVVHQAQVLVDRFDSFAPEYSVVGNLLAPLAGLLFHLGEVPVADAGQARDFLTRLRRFPQFTEALAQRHREGVVAGRVPVRPLLDDAVRHIDDQLAAPETNPLLGPDLPDAELEAERKRLLADVVHPALRRYRAVLAAEIAPHARPAERPGLCWLPDGREIYRRLVRAHTTTDRDPRELHAVGLDRLDALRQEFSEVGARALGLDDPAAILRRLNEDPALFWRDGEELLSSARAAIARADRAAPAWFGALPRQRCEVRPMPGTPSPSAPAGCYLSPALDGSRPGVFYANTHQAERRQRFLSEVCAFHEVVPGHHVQLSLALERDDLPLLRRLMTITAYSEGWGLYTERLADEMGLYSDDLARLGMVAVDALRAARLVVDTGLHEFGWSREQAVEFLGTRTALPPLEAAAEVDRYIVHPAQALSYLVGRLEIERVRDAARRRLGPDFDIRRFHDVVLGHGPLPLSTLDTLVAEELAGPPATSR</sequence>
<keyword evidence="2" id="KW-1185">Reference proteome</keyword>
<reference evidence="2" key="1">
    <citation type="journal article" date="2019" name="Int. J. Syst. Evol. Microbiol.">
        <title>The Global Catalogue of Microorganisms (GCM) 10K type strain sequencing project: providing services to taxonomists for standard genome sequencing and annotation.</title>
        <authorList>
            <consortium name="The Broad Institute Genomics Platform"/>
            <consortium name="The Broad Institute Genome Sequencing Center for Infectious Disease"/>
            <person name="Wu L."/>
            <person name="Ma J."/>
        </authorList>
    </citation>
    <scope>NUCLEOTIDE SEQUENCE [LARGE SCALE GENOMIC DNA]</scope>
    <source>
        <strain evidence="2">CCUG 56401</strain>
    </source>
</reference>
<dbReference type="PANTHER" id="PTHR33361">
    <property type="entry name" value="GLR0591 PROTEIN"/>
    <property type="match status" value="1"/>
</dbReference>
<dbReference type="EMBL" id="JBHTIW010000002">
    <property type="protein sequence ID" value="MFD0919340.1"/>
    <property type="molecule type" value="Genomic_DNA"/>
</dbReference>